<name>A0A434AEZ3_9BACT</name>
<evidence type="ECO:0000313" key="2">
    <source>
        <dbReference type="EMBL" id="RUT72943.1"/>
    </source>
</evidence>
<dbReference type="Pfam" id="PF09722">
    <property type="entry name" value="Xre_MbcA_ParS_C"/>
    <property type="match status" value="1"/>
</dbReference>
<dbReference type="Proteomes" id="UP000282985">
    <property type="component" value="Unassembled WGS sequence"/>
</dbReference>
<dbReference type="EMBL" id="RJJX01000035">
    <property type="protein sequence ID" value="RUT72943.1"/>
    <property type="molecule type" value="Genomic_DNA"/>
</dbReference>
<dbReference type="AlphaFoldDB" id="A0A434AEZ3"/>
<dbReference type="RefSeq" id="WP_127344951.1">
    <property type="nucleotide sequence ID" value="NZ_RJJX01000035.1"/>
</dbReference>
<proteinExistence type="predicted"/>
<accession>A0A434AEZ3</accession>
<dbReference type="InterPro" id="IPR024467">
    <property type="entry name" value="Xre/MbcA/ParS-like_toxin-bd"/>
</dbReference>
<organism evidence="2 3">
    <name type="scientific">Ancylomarina longa</name>
    <dbReference type="NCBI Taxonomy" id="2487017"/>
    <lineage>
        <taxon>Bacteria</taxon>
        <taxon>Pseudomonadati</taxon>
        <taxon>Bacteroidota</taxon>
        <taxon>Bacteroidia</taxon>
        <taxon>Marinilabiliales</taxon>
        <taxon>Marinifilaceae</taxon>
        <taxon>Ancylomarina</taxon>
    </lineage>
</organism>
<keyword evidence="3" id="KW-1185">Reference proteome</keyword>
<protein>
    <submittedName>
        <fullName evidence="2">DUF2384 domain-containing protein</fullName>
    </submittedName>
</protein>
<sequence>MHEIAIHLTYLYFSYTKSQKNMFSENISSIDIEQHVLNLMEQNPDSSVSNWDYLNITKKRNNTTDFLIFYEKASALGITNQEYAAILGVSTRKLNNLLRGYDSLPLEKYEKALRIFVVIIHGIQIFGNQSRFAEWLKTYNPAITYIPIELIRCVAGIQIVDDAITRIEYGVFT</sequence>
<feature type="domain" description="Antitoxin Xre/MbcA/ParS-like toxin-binding" evidence="1">
    <location>
        <begin position="123"/>
        <end position="170"/>
    </location>
</feature>
<evidence type="ECO:0000313" key="3">
    <source>
        <dbReference type="Proteomes" id="UP000282985"/>
    </source>
</evidence>
<dbReference type="OrthoDB" id="5770459at2"/>
<comment type="caution">
    <text evidence="2">The sequence shown here is derived from an EMBL/GenBank/DDBJ whole genome shotgun (WGS) entry which is preliminary data.</text>
</comment>
<gene>
    <name evidence="2" type="ORF">DLK05_15905</name>
</gene>
<evidence type="ECO:0000259" key="1">
    <source>
        <dbReference type="Pfam" id="PF09722"/>
    </source>
</evidence>
<reference evidence="2 3" key="1">
    <citation type="submission" date="2018-11" db="EMBL/GenBank/DDBJ databases">
        <title>Parancylomarina longa gen. nov., sp. nov., isolated from sediments of southern Okinawa.</title>
        <authorList>
            <person name="Fu T."/>
        </authorList>
    </citation>
    <scope>NUCLEOTIDE SEQUENCE [LARGE SCALE GENOMIC DNA]</scope>
    <source>
        <strain evidence="2 3">T3-2 S1-C</strain>
    </source>
</reference>